<keyword evidence="1" id="KW-0560">Oxidoreductase</keyword>
<dbReference type="PRINTS" id="PR00420">
    <property type="entry name" value="RNGMNOXGNASE"/>
</dbReference>
<dbReference type="NCBIfam" id="NF005243">
    <property type="entry name" value="PRK06753.1"/>
    <property type="match status" value="1"/>
</dbReference>
<dbReference type="GO" id="GO:0004497">
    <property type="term" value="F:monooxygenase activity"/>
    <property type="evidence" value="ECO:0007669"/>
    <property type="project" value="UniProtKB-KW"/>
</dbReference>
<dbReference type="Pfam" id="PF01494">
    <property type="entry name" value="FAD_binding_3"/>
    <property type="match status" value="1"/>
</dbReference>
<dbReference type="AlphaFoldDB" id="A0A3P1C0X8"/>
<gene>
    <name evidence="4" type="ORF">EHT25_04490</name>
</gene>
<evidence type="ECO:0000259" key="3">
    <source>
        <dbReference type="Pfam" id="PF01494"/>
    </source>
</evidence>
<proteinExistence type="predicted"/>
<dbReference type="OrthoDB" id="9766816at2"/>
<dbReference type="PANTHER" id="PTHR13789">
    <property type="entry name" value="MONOOXYGENASE"/>
    <property type="match status" value="1"/>
</dbReference>
<protein>
    <submittedName>
        <fullName evidence="4">Monooxygenase</fullName>
    </submittedName>
</protein>
<dbReference type="PANTHER" id="PTHR13789:SF309">
    <property type="entry name" value="PUTATIVE (AFU_ORTHOLOGUE AFUA_6G14510)-RELATED"/>
    <property type="match status" value="1"/>
</dbReference>
<evidence type="ECO:0000313" key="5">
    <source>
        <dbReference type="Proteomes" id="UP000271925"/>
    </source>
</evidence>
<evidence type="ECO:0000256" key="2">
    <source>
        <dbReference type="ARBA" id="ARBA00023033"/>
    </source>
</evidence>
<dbReference type="GO" id="GO:0071949">
    <property type="term" value="F:FAD binding"/>
    <property type="evidence" value="ECO:0007669"/>
    <property type="project" value="InterPro"/>
</dbReference>
<sequence length="384" mass="42510">MKNVNRFTIIGGGIAGMTTAIALRKIGIKATMFEASPTIRPLGAGLALAANAVKGFQKLGIADAILPGGRLMDAFVILDEKGREITRTDSRAVGQKYGIDNFTIHRAILHQALLDQLVGNPIVLGKRAISIDQSGEGIIMRFDDGTVHQTDYLIVADGIHSAIRQQLLPDSKPRYAGYTCWRAVVDVGRLNLDLHEATETWGRNGRVGIVPLAGNKIYWFACVNAPFQDARMRSTKVSELTTRFKNYHRPIPEIIAQTKDENLLWNDIIDLKPLSCYAFGNVLFVGDAAHATTPNMGQGACQAIEDAVVLANELSASDQPAEAFKRFENRRLKRTHYITETSRRIGQVAQIQNPILAVLRNRLFRMLPASMNDRQLETLYKVDF</sequence>
<evidence type="ECO:0000313" key="4">
    <source>
        <dbReference type="EMBL" id="RRB07045.1"/>
    </source>
</evidence>
<evidence type="ECO:0000256" key="1">
    <source>
        <dbReference type="ARBA" id="ARBA00023002"/>
    </source>
</evidence>
<keyword evidence="5" id="KW-1185">Reference proteome</keyword>
<accession>A0A3P1C0X8</accession>
<dbReference type="InterPro" id="IPR002938">
    <property type="entry name" value="FAD-bd"/>
</dbReference>
<dbReference type="InterPro" id="IPR050493">
    <property type="entry name" value="FAD-dep_Monooxygenase_BioMet"/>
</dbReference>
<reference evidence="4 5" key="1">
    <citation type="submission" date="2018-11" db="EMBL/GenBank/DDBJ databases">
        <authorList>
            <person name="Zhou Z."/>
            <person name="Wang G."/>
        </authorList>
    </citation>
    <scope>NUCLEOTIDE SEQUENCE [LARGE SCALE GENOMIC DNA]</scope>
    <source>
        <strain evidence="4 5">KCTC52004</strain>
    </source>
</reference>
<feature type="domain" description="FAD-binding" evidence="3">
    <location>
        <begin position="9"/>
        <end position="319"/>
    </location>
</feature>
<dbReference type="RefSeq" id="WP_124871245.1">
    <property type="nucleotide sequence ID" value="NZ_RQJO01000007.1"/>
</dbReference>
<dbReference type="Proteomes" id="UP000271925">
    <property type="component" value="Unassembled WGS sequence"/>
</dbReference>
<comment type="caution">
    <text evidence="4">The sequence shown here is derived from an EMBL/GenBank/DDBJ whole genome shotgun (WGS) entry which is preliminary data.</text>
</comment>
<dbReference type="SUPFAM" id="SSF51905">
    <property type="entry name" value="FAD/NAD(P)-binding domain"/>
    <property type="match status" value="1"/>
</dbReference>
<dbReference type="EMBL" id="RQJO01000007">
    <property type="protein sequence ID" value="RRB07045.1"/>
    <property type="molecule type" value="Genomic_DNA"/>
</dbReference>
<organism evidence="4 5">
    <name type="scientific">Larkinella rosea</name>
    <dbReference type="NCBI Taxonomy" id="2025312"/>
    <lineage>
        <taxon>Bacteria</taxon>
        <taxon>Pseudomonadati</taxon>
        <taxon>Bacteroidota</taxon>
        <taxon>Cytophagia</taxon>
        <taxon>Cytophagales</taxon>
        <taxon>Spirosomataceae</taxon>
        <taxon>Larkinella</taxon>
    </lineage>
</organism>
<name>A0A3P1C0X8_9BACT</name>
<dbReference type="InterPro" id="IPR036188">
    <property type="entry name" value="FAD/NAD-bd_sf"/>
</dbReference>
<keyword evidence="2 4" id="KW-0503">Monooxygenase</keyword>
<dbReference type="Gene3D" id="3.50.50.60">
    <property type="entry name" value="FAD/NAD(P)-binding domain"/>
    <property type="match status" value="1"/>
</dbReference>